<organism evidence="2 3">
    <name type="scientific">Xylella fastidiosa subsp. multiplex</name>
    <dbReference type="NCBI Taxonomy" id="644357"/>
    <lineage>
        <taxon>Bacteria</taxon>
        <taxon>Pseudomonadati</taxon>
        <taxon>Pseudomonadota</taxon>
        <taxon>Gammaproteobacteria</taxon>
        <taxon>Lysobacterales</taxon>
        <taxon>Lysobacteraceae</taxon>
        <taxon>Xylella</taxon>
    </lineage>
</organism>
<keyword evidence="2" id="KW-0378">Hydrolase</keyword>
<feature type="signal peptide" evidence="1">
    <location>
        <begin position="1"/>
        <end position="29"/>
    </location>
</feature>
<dbReference type="GO" id="GO:0006508">
    <property type="term" value="P:proteolysis"/>
    <property type="evidence" value="ECO:0007669"/>
    <property type="project" value="UniProtKB-KW"/>
</dbReference>
<evidence type="ECO:0000313" key="2">
    <source>
        <dbReference type="EMBL" id="MDC6409007.1"/>
    </source>
</evidence>
<reference evidence="2" key="1">
    <citation type="submission" date="2021-11" db="EMBL/GenBank/DDBJ databases">
        <authorList>
            <person name="Denance N."/>
            <person name="Briand M."/>
            <person name="Dupas E."/>
            <person name="Durand K."/>
            <person name="Legendre B."/>
            <person name="Cunty A."/>
            <person name="Donnadieu C."/>
            <person name="Lopez Roques C."/>
            <person name="Cesbron S."/>
            <person name="Jacques M.A."/>
        </authorList>
    </citation>
    <scope>NUCLEOTIDE SEQUENCE</scope>
    <source>
        <strain evidence="2">CFBP8070</strain>
    </source>
</reference>
<feature type="chain" id="PRO_5043599576" evidence="1">
    <location>
        <begin position="30"/>
        <end position="302"/>
    </location>
</feature>
<dbReference type="EMBL" id="JAJKGN010000002">
    <property type="protein sequence ID" value="MDC6409007.1"/>
    <property type="molecule type" value="Genomic_DNA"/>
</dbReference>
<accession>A0AAW6HY57</accession>
<protein>
    <submittedName>
        <fullName evidence="2">Serine protease</fullName>
    </submittedName>
</protein>
<sequence length="302" mass="33701">MSQFQKNRFYFGNTVVFALLVLSSLGVQATPRDEVIVKSISEQEQRAALNYWTDERIEKTLAQNNDDFMYEPNRVDPSRGTEMMSTGRLFYILNGHNVFCTANAVESATKSVIATAAHCSKVPATKAGRVHIEHLVFLSHYRKGEWAGRFPVRNVFTVAGWDEREEGGFDFAFLSVAHDDYGSRVGDLVIASPIRFSPPPLLGNFYMYGYPIAIHRGEFPYKCSTDHPIEDPHSPSGPTLRIGFRCKDFSGGTSGGPVLQTLPDGTYQTGNVKGYIERGNAVAFTYWEAAAHSAWDRAQHDQ</sequence>
<dbReference type="InterPro" id="IPR043504">
    <property type="entry name" value="Peptidase_S1_PA_chymotrypsin"/>
</dbReference>
<evidence type="ECO:0000256" key="1">
    <source>
        <dbReference type="SAM" id="SignalP"/>
    </source>
</evidence>
<dbReference type="Gene3D" id="2.40.10.10">
    <property type="entry name" value="Trypsin-like serine proteases"/>
    <property type="match status" value="2"/>
</dbReference>
<dbReference type="GO" id="GO:0008233">
    <property type="term" value="F:peptidase activity"/>
    <property type="evidence" value="ECO:0007669"/>
    <property type="project" value="UniProtKB-KW"/>
</dbReference>
<name>A0AAW6HY57_XYLFS</name>
<keyword evidence="2" id="KW-0645">Protease</keyword>
<dbReference type="AlphaFoldDB" id="A0AAW6HY57"/>
<comment type="caution">
    <text evidence="2">The sequence shown here is derived from an EMBL/GenBank/DDBJ whole genome shotgun (WGS) entry which is preliminary data.</text>
</comment>
<evidence type="ECO:0000313" key="3">
    <source>
        <dbReference type="Proteomes" id="UP001220702"/>
    </source>
</evidence>
<gene>
    <name evidence="2" type="ORF">LOK82_10360</name>
</gene>
<dbReference type="InterPro" id="IPR009003">
    <property type="entry name" value="Peptidase_S1_PA"/>
</dbReference>
<dbReference type="SUPFAM" id="SSF50494">
    <property type="entry name" value="Trypsin-like serine proteases"/>
    <property type="match status" value="1"/>
</dbReference>
<keyword evidence="1" id="KW-0732">Signal</keyword>
<dbReference type="RefSeq" id="WP_154415418.1">
    <property type="nucleotide sequence ID" value="NZ_CP136975.1"/>
</dbReference>
<reference evidence="2" key="2">
    <citation type="journal article" date="2023" name="Commun. Biol.">
        <title>Suspicions of two bridgehead invasions of Xylella fastidiosa subsp. multiplex in France.</title>
        <authorList>
            <person name="Dupas E."/>
            <person name="Durand K."/>
            <person name="Rieux A."/>
            <person name="Briand M."/>
            <person name="Pruvost O."/>
            <person name="Cunty A."/>
            <person name="Denance N."/>
            <person name="Donnadieu C."/>
            <person name="Legendre B."/>
            <person name="Lopez-Roques C."/>
            <person name="Cesbron S."/>
            <person name="Ravigne V."/>
            <person name="Jacques M.A."/>
        </authorList>
    </citation>
    <scope>NUCLEOTIDE SEQUENCE</scope>
    <source>
        <strain evidence="2">CFBP8070</strain>
    </source>
</reference>
<dbReference type="Proteomes" id="UP001220702">
    <property type="component" value="Unassembled WGS sequence"/>
</dbReference>
<proteinExistence type="predicted"/>